<accession>A0AA35K4L0</accession>
<sequence>MELRRAQFPGRFGDLVAPRVLSCGSLDHYSLSSLTSTERKLQDSHVQWRPRRCRLLHLFGRNV</sequence>
<organism evidence="1 2">
    <name type="scientific">Podarcis lilfordi</name>
    <name type="common">Lilford's wall lizard</name>
    <dbReference type="NCBI Taxonomy" id="74358"/>
    <lineage>
        <taxon>Eukaryota</taxon>
        <taxon>Metazoa</taxon>
        <taxon>Chordata</taxon>
        <taxon>Craniata</taxon>
        <taxon>Vertebrata</taxon>
        <taxon>Euteleostomi</taxon>
        <taxon>Lepidosauria</taxon>
        <taxon>Squamata</taxon>
        <taxon>Bifurcata</taxon>
        <taxon>Unidentata</taxon>
        <taxon>Episquamata</taxon>
        <taxon>Laterata</taxon>
        <taxon>Lacertibaenia</taxon>
        <taxon>Lacertidae</taxon>
        <taxon>Podarcis</taxon>
    </lineage>
</organism>
<dbReference type="EMBL" id="OX395128">
    <property type="protein sequence ID" value="CAI5770223.1"/>
    <property type="molecule type" value="Genomic_DNA"/>
</dbReference>
<proteinExistence type="predicted"/>
<protein>
    <submittedName>
        <fullName evidence="1">Uncharacterized protein</fullName>
    </submittedName>
</protein>
<keyword evidence="2" id="KW-1185">Reference proteome</keyword>
<gene>
    <name evidence="1" type="ORF">PODLI_1B033004</name>
</gene>
<dbReference type="AlphaFoldDB" id="A0AA35K4L0"/>
<reference evidence="1" key="1">
    <citation type="submission" date="2022-12" db="EMBL/GenBank/DDBJ databases">
        <authorList>
            <person name="Alioto T."/>
            <person name="Alioto T."/>
            <person name="Gomez Garrido J."/>
        </authorList>
    </citation>
    <scope>NUCLEOTIDE SEQUENCE</scope>
</reference>
<name>A0AA35K4L0_9SAUR</name>
<evidence type="ECO:0000313" key="2">
    <source>
        <dbReference type="Proteomes" id="UP001178461"/>
    </source>
</evidence>
<evidence type="ECO:0000313" key="1">
    <source>
        <dbReference type="EMBL" id="CAI5770223.1"/>
    </source>
</evidence>
<dbReference type="Proteomes" id="UP001178461">
    <property type="component" value="Chromosome 3"/>
</dbReference>